<dbReference type="Proteomes" id="UP000228531">
    <property type="component" value="Unassembled WGS sequence"/>
</dbReference>
<keyword evidence="1" id="KW-1133">Transmembrane helix</keyword>
<dbReference type="RefSeq" id="WP_100367391.1">
    <property type="nucleotide sequence ID" value="NZ_PGTY01000001.1"/>
</dbReference>
<evidence type="ECO:0000313" key="4">
    <source>
        <dbReference type="Proteomes" id="UP000228531"/>
    </source>
</evidence>
<feature type="transmembrane region" description="Helical" evidence="1">
    <location>
        <begin position="43"/>
        <end position="62"/>
    </location>
</feature>
<comment type="caution">
    <text evidence="3">The sequence shown here is derived from an EMBL/GenBank/DDBJ whole genome shotgun (WGS) entry which is preliminary data.</text>
</comment>
<dbReference type="EMBL" id="PGTY01000001">
    <property type="protein sequence ID" value="PJI92586.1"/>
    <property type="molecule type" value="Genomic_DNA"/>
</dbReference>
<dbReference type="OrthoDB" id="7273604at2"/>
<dbReference type="AlphaFoldDB" id="A0A2M8WNY3"/>
<gene>
    <name evidence="3" type="ORF">BC777_1441</name>
</gene>
<organism evidence="3 4">
    <name type="scientific">Yoonia maricola</name>
    <dbReference type="NCBI Taxonomy" id="420999"/>
    <lineage>
        <taxon>Bacteria</taxon>
        <taxon>Pseudomonadati</taxon>
        <taxon>Pseudomonadota</taxon>
        <taxon>Alphaproteobacteria</taxon>
        <taxon>Rhodobacterales</taxon>
        <taxon>Paracoccaceae</taxon>
        <taxon>Yoonia</taxon>
    </lineage>
</organism>
<proteinExistence type="predicted"/>
<feature type="transmembrane region" description="Helical" evidence="1">
    <location>
        <begin position="12"/>
        <end position="31"/>
    </location>
</feature>
<feature type="transmembrane region" description="Helical" evidence="1">
    <location>
        <begin position="68"/>
        <end position="85"/>
    </location>
</feature>
<accession>A0A2M8WNY3</accession>
<reference evidence="3 4" key="1">
    <citation type="submission" date="2017-11" db="EMBL/GenBank/DDBJ databases">
        <title>Genomic Encyclopedia of Archaeal and Bacterial Type Strains, Phase II (KMG-II): From Individual Species to Whole Genera.</title>
        <authorList>
            <person name="Goeker M."/>
        </authorList>
    </citation>
    <scope>NUCLEOTIDE SEQUENCE [LARGE SCALE GENOMIC DNA]</scope>
    <source>
        <strain evidence="3 4">DSM 29128</strain>
    </source>
</reference>
<evidence type="ECO:0000256" key="1">
    <source>
        <dbReference type="SAM" id="Phobius"/>
    </source>
</evidence>
<keyword evidence="1" id="KW-0812">Transmembrane</keyword>
<keyword evidence="4" id="KW-1185">Reference proteome</keyword>
<keyword evidence="1" id="KW-0472">Membrane</keyword>
<evidence type="ECO:0000313" key="3">
    <source>
        <dbReference type="EMBL" id="PJI92586.1"/>
    </source>
</evidence>
<protein>
    <recommendedName>
        <fullName evidence="2">CBU-0592-like domain-containing protein</fullName>
    </recommendedName>
</protein>
<feature type="domain" description="CBU-0592-like" evidence="2">
    <location>
        <begin position="13"/>
        <end position="88"/>
    </location>
</feature>
<evidence type="ECO:0000259" key="2">
    <source>
        <dbReference type="Pfam" id="PF26604"/>
    </source>
</evidence>
<sequence length="97" mass="10796">MTSFIEFSDSTVFDAFGFAGFALYVLNYMTLTLRWVDADSIRYFATNLMAAGLVLVGLTSAFNLASALIQIFFILSSAVAILIRLRARSMTKTQLEY</sequence>
<dbReference type="Pfam" id="PF26604">
    <property type="entry name" value="CBU_0592"/>
    <property type="match status" value="1"/>
</dbReference>
<name>A0A2M8WNY3_9RHOB</name>
<dbReference type="NCBIfam" id="NF047864">
    <property type="entry name" value="CBU_0592_membra"/>
    <property type="match status" value="1"/>
</dbReference>
<dbReference type="InterPro" id="IPR058058">
    <property type="entry name" value="CBU_0592-like"/>
</dbReference>